<evidence type="ECO:0000259" key="14">
    <source>
        <dbReference type="Pfam" id="PF07715"/>
    </source>
</evidence>
<dbReference type="InterPro" id="IPR039426">
    <property type="entry name" value="TonB-dep_rcpt-like"/>
</dbReference>
<evidence type="ECO:0000256" key="5">
    <source>
        <dbReference type="ARBA" id="ARBA00022729"/>
    </source>
</evidence>
<evidence type="ECO:0000256" key="8">
    <source>
        <dbReference type="ARBA" id="ARBA00023170"/>
    </source>
</evidence>
<dbReference type="SUPFAM" id="SSF56935">
    <property type="entry name" value="Porins"/>
    <property type="match status" value="1"/>
</dbReference>
<dbReference type="Pfam" id="PF07715">
    <property type="entry name" value="Plug"/>
    <property type="match status" value="1"/>
</dbReference>
<name>A0ABW5WIX3_9FLAO</name>
<dbReference type="PANTHER" id="PTHR30069">
    <property type="entry name" value="TONB-DEPENDENT OUTER MEMBRANE RECEPTOR"/>
    <property type="match status" value="1"/>
</dbReference>
<keyword evidence="5 12" id="KW-0732">Signal</keyword>
<evidence type="ECO:0000256" key="4">
    <source>
        <dbReference type="ARBA" id="ARBA00022692"/>
    </source>
</evidence>
<dbReference type="InterPro" id="IPR000531">
    <property type="entry name" value="Beta-barrel_TonB"/>
</dbReference>
<feature type="domain" description="TonB-dependent receptor plug" evidence="14">
    <location>
        <begin position="47"/>
        <end position="152"/>
    </location>
</feature>
<dbReference type="EMBL" id="JBHUOV010000001">
    <property type="protein sequence ID" value="MFD2822678.1"/>
    <property type="molecule type" value="Genomic_DNA"/>
</dbReference>
<feature type="domain" description="TonB-dependent receptor-like beta-barrel" evidence="13">
    <location>
        <begin position="164"/>
        <end position="581"/>
    </location>
</feature>
<protein>
    <submittedName>
        <fullName evidence="15">TonB-dependent receptor</fullName>
    </submittedName>
</protein>
<evidence type="ECO:0000313" key="15">
    <source>
        <dbReference type="EMBL" id="MFD2822678.1"/>
    </source>
</evidence>
<keyword evidence="8 15" id="KW-0675">Receptor</keyword>
<keyword evidence="4 10" id="KW-0812">Transmembrane</keyword>
<keyword evidence="7 10" id="KW-0472">Membrane</keyword>
<feature type="chain" id="PRO_5046637319" evidence="12">
    <location>
        <begin position="23"/>
        <end position="608"/>
    </location>
</feature>
<evidence type="ECO:0000256" key="2">
    <source>
        <dbReference type="ARBA" id="ARBA00022448"/>
    </source>
</evidence>
<sequence length="608" mass="68293">MSTKKTVLFLLALSTASYTLFSQELEKEQQLDSVIISSTRIDLPFSENSRTITVISQTDIKNSATTNVADLLQQVAGVDIRRRGTSGMQADLYIRGGGFDQTLLLIDGIKVEDAQTGHHTMNMALPIEVIERIEIIKGPAARVFGQNAFTGAVNIVTKNDAEKVTSLGYQLGSYNQQNVTGTLGKDFKSASIIAHASVNTSDGYRYNTDYINQNYFLKGTLNKSKTPIQIIGFFTERKFGANGFYASPSAIHQYEETQSSLVGVSSEFKNGKFTFKPRLYWRRNQDMYVFVRHNPSIYRNLHQTNKIGIELNTSYKSSLGITGFGVDVAKVYLSSNNLGARNRFMTTIFLEHRFKLVNDKLDITPGVAMNYFSDFKFHAFPGLDLGYKLNENLKLYGNIGYTYRIPTYTDLFYSDPTTLGNENLDPEEAISEELGLKFHSGNFNITAAIFNRDSKKLIDFVKENEDDLWQATNIRDLNTKGIELNASYNLKTGNLTQNLKTGYTFLEDDLKAVSSNFSRYSINSLKHQATLGWHGQATKELFLNLVYKYAERTSGDSYSVVDAGVNYDLNAFEISIVANNIFNTEYSETNLVPMPKGNLLFGLKYKLK</sequence>
<dbReference type="Gene3D" id="2.40.170.20">
    <property type="entry name" value="TonB-dependent receptor, beta-barrel domain"/>
    <property type="match status" value="1"/>
</dbReference>
<organism evidence="15 16">
    <name type="scientific">Lacinutrix iliipiscaria</name>
    <dbReference type="NCBI Taxonomy" id="1230532"/>
    <lineage>
        <taxon>Bacteria</taxon>
        <taxon>Pseudomonadati</taxon>
        <taxon>Bacteroidota</taxon>
        <taxon>Flavobacteriia</taxon>
        <taxon>Flavobacteriales</taxon>
        <taxon>Flavobacteriaceae</taxon>
        <taxon>Lacinutrix</taxon>
    </lineage>
</organism>
<accession>A0ABW5WIX3</accession>
<reference evidence="16" key="1">
    <citation type="journal article" date="2019" name="Int. J. Syst. Evol. Microbiol.">
        <title>The Global Catalogue of Microorganisms (GCM) 10K type strain sequencing project: providing services to taxonomists for standard genome sequencing and annotation.</title>
        <authorList>
            <consortium name="The Broad Institute Genomics Platform"/>
            <consortium name="The Broad Institute Genome Sequencing Center for Infectious Disease"/>
            <person name="Wu L."/>
            <person name="Ma J."/>
        </authorList>
    </citation>
    <scope>NUCLEOTIDE SEQUENCE [LARGE SCALE GENOMIC DNA]</scope>
    <source>
        <strain evidence="16">KCTC 32141</strain>
    </source>
</reference>
<dbReference type="Proteomes" id="UP001597533">
    <property type="component" value="Unassembled WGS sequence"/>
</dbReference>
<dbReference type="InterPro" id="IPR036942">
    <property type="entry name" value="Beta-barrel_TonB_sf"/>
</dbReference>
<dbReference type="Pfam" id="PF00593">
    <property type="entry name" value="TonB_dep_Rec_b-barrel"/>
    <property type="match status" value="1"/>
</dbReference>
<evidence type="ECO:0000256" key="11">
    <source>
        <dbReference type="RuleBase" id="RU003357"/>
    </source>
</evidence>
<keyword evidence="9 10" id="KW-0998">Cell outer membrane</keyword>
<comment type="caution">
    <text evidence="15">The sequence shown here is derived from an EMBL/GenBank/DDBJ whole genome shotgun (WGS) entry which is preliminary data.</text>
</comment>
<keyword evidence="3 10" id="KW-1134">Transmembrane beta strand</keyword>
<dbReference type="InterPro" id="IPR037066">
    <property type="entry name" value="Plug_dom_sf"/>
</dbReference>
<dbReference type="PANTHER" id="PTHR30069:SF29">
    <property type="entry name" value="HEMOGLOBIN AND HEMOGLOBIN-HAPTOGLOBIN-BINDING PROTEIN 1-RELATED"/>
    <property type="match status" value="1"/>
</dbReference>
<gene>
    <name evidence="15" type="ORF">ACFS5M_03295</name>
</gene>
<evidence type="ECO:0000256" key="12">
    <source>
        <dbReference type="SAM" id="SignalP"/>
    </source>
</evidence>
<feature type="signal peptide" evidence="12">
    <location>
        <begin position="1"/>
        <end position="22"/>
    </location>
</feature>
<evidence type="ECO:0000256" key="7">
    <source>
        <dbReference type="ARBA" id="ARBA00023136"/>
    </source>
</evidence>
<evidence type="ECO:0000313" key="16">
    <source>
        <dbReference type="Proteomes" id="UP001597533"/>
    </source>
</evidence>
<comment type="subcellular location">
    <subcellularLocation>
        <location evidence="1 10">Cell outer membrane</location>
        <topology evidence="1 10">Multi-pass membrane protein</topology>
    </subcellularLocation>
</comment>
<evidence type="ECO:0000256" key="10">
    <source>
        <dbReference type="PROSITE-ProRule" id="PRU01360"/>
    </source>
</evidence>
<dbReference type="Gene3D" id="2.170.130.10">
    <property type="entry name" value="TonB-dependent receptor, plug domain"/>
    <property type="match status" value="1"/>
</dbReference>
<keyword evidence="6 11" id="KW-0798">TonB box</keyword>
<evidence type="ECO:0000256" key="1">
    <source>
        <dbReference type="ARBA" id="ARBA00004571"/>
    </source>
</evidence>
<evidence type="ECO:0000256" key="3">
    <source>
        <dbReference type="ARBA" id="ARBA00022452"/>
    </source>
</evidence>
<dbReference type="PROSITE" id="PS52016">
    <property type="entry name" value="TONB_DEPENDENT_REC_3"/>
    <property type="match status" value="1"/>
</dbReference>
<evidence type="ECO:0000256" key="6">
    <source>
        <dbReference type="ARBA" id="ARBA00023077"/>
    </source>
</evidence>
<keyword evidence="2 10" id="KW-0813">Transport</keyword>
<evidence type="ECO:0000256" key="9">
    <source>
        <dbReference type="ARBA" id="ARBA00023237"/>
    </source>
</evidence>
<keyword evidence="16" id="KW-1185">Reference proteome</keyword>
<dbReference type="InterPro" id="IPR012910">
    <property type="entry name" value="Plug_dom"/>
</dbReference>
<proteinExistence type="inferred from homology"/>
<comment type="similarity">
    <text evidence="10 11">Belongs to the TonB-dependent receptor family.</text>
</comment>
<evidence type="ECO:0000259" key="13">
    <source>
        <dbReference type="Pfam" id="PF00593"/>
    </source>
</evidence>
<dbReference type="RefSeq" id="WP_183485713.1">
    <property type="nucleotide sequence ID" value="NZ_JBHUOV010000001.1"/>
</dbReference>